<dbReference type="KEGG" id="nwi:Nwi_3082"/>
<dbReference type="Proteomes" id="UP000002531">
    <property type="component" value="Chromosome"/>
</dbReference>
<proteinExistence type="predicted"/>
<sequence length="515" mass="54223">MNALFPAAEAVPAAPVSASVDPAACIHAAALLLPHIERGTRVDAAILRGVMTTAFGASDATGAWDWKRAYDACEAAIVLFLRKYGKALLRKAGSPARALPLLDKISDLLPTHTRRSEESQALQQFSTPAPLSLAVAIAAAITPADRVLEPSAGTGLLAILAEVAGGALVLNELAEMRAALLSFLFPAISVTRFDAAQIDDHLDAAVVPTVVLMNPPFSVMAHVEGRVADATFRHVASALARLAPGGRLVTITGAGFSQDNTVWAPAFTCLQERGRVVFSAAIDGSVYAKHGTTFATRLTVIDKLPADDPSVFPDAPGVAPDVATLHGWLTEHLPARLPVDSSIAVPIAAPVAPRTVRGYLNRAAKLALAASPAAPDGVPLAYDTVEWKPTENGRLSDSIYEDYGLQTIRIAGAQAHPMLRNDAPVLTDYDTVGIGLNLDRASDGAGRDRVFVVVEAYQTGLGDRRRHRVEAVEPAGIGNELGALGFEHVPDRLIGQFRMAMRLGVSDAFVEQPGV</sequence>
<reference evidence="1 2" key="1">
    <citation type="journal article" date="2006" name="Appl. Environ. Microbiol.">
        <title>Genome sequence of the chemolithoautotrophic nitrite-oxidizing bacterium Nitrobacter winogradskyi Nb-255.</title>
        <authorList>
            <person name="Starkenburg S.R."/>
            <person name="Chain P.S."/>
            <person name="Sayavedra-Soto L.A."/>
            <person name="Hauser L."/>
            <person name="Land M.L."/>
            <person name="Larimer F.W."/>
            <person name="Malfatti S.A."/>
            <person name="Klotz M.G."/>
            <person name="Bottomley P.J."/>
            <person name="Arp D.J."/>
            <person name="Hickey W.J."/>
        </authorList>
    </citation>
    <scope>NUCLEOTIDE SEQUENCE [LARGE SCALE GENOMIC DNA]</scope>
    <source>
        <strain evidence="2">ATCC 25391 / DSM 10237 / CIP 104748 / NCIMB 11846 / Nb-255</strain>
    </source>
</reference>
<accession>Q3SN12</accession>
<dbReference type="AlphaFoldDB" id="Q3SN12"/>
<dbReference type="EMBL" id="CP000115">
    <property type="protein sequence ID" value="ABA06329.1"/>
    <property type="molecule type" value="Genomic_DNA"/>
</dbReference>
<evidence type="ECO:0000313" key="2">
    <source>
        <dbReference type="Proteomes" id="UP000002531"/>
    </source>
</evidence>
<organism evidence="1 2">
    <name type="scientific">Nitrobacter winogradskyi (strain ATCC 25391 / DSM 10237 / CIP 104748 / NCIMB 11846 / Nb-255)</name>
    <dbReference type="NCBI Taxonomy" id="323098"/>
    <lineage>
        <taxon>Bacteria</taxon>
        <taxon>Pseudomonadati</taxon>
        <taxon>Pseudomonadota</taxon>
        <taxon>Alphaproteobacteria</taxon>
        <taxon>Hyphomicrobiales</taxon>
        <taxon>Nitrobacteraceae</taxon>
        <taxon>Nitrobacter</taxon>
    </lineage>
</organism>
<dbReference type="HOGENOM" id="CLU_613474_0_0_5"/>
<name>Q3SN12_NITWN</name>
<dbReference type="Gene3D" id="3.40.50.150">
    <property type="entry name" value="Vaccinia Virus protein VP39"/>
    <property type="match status" value="1"/>
</dbReference>
<evidence type="ECO:0000313" key="1">
    <source>
        <dbReference type="EMBL" id="ABA06329.1"/>
    </source>
</evidence>
<dbReference type="eggNOG" id="COG0286">
    <property type="taxonomic scope" value="Bacteria"/>
</dbReference>
<protein>
    <recommendedName>
        <fullName evidence="3">Methylase</fullName>
    </recommendedName>
</protein>
<dbReference type="InterPro" id="IPR029063">
    <property type="entry name" value="SAM-dependent_MTases_sf"/>
</dbReference>
<dbReference type="STRING" id="323098.Nwi_3082"/>
<keyword evidence="2" id="KW-1185">Reference proteome</keyword>
<evidence type="ECO:0008006" key="3">
    <source>
        <dbReference type="Google" id="ProtNLM"/>
    </source>
</evidence>
<dbReference type="SUPFAM" id="SSF53335">
    <property type="entry name" value="S-adenosyl-L-methionine-dependent methyltransferases"/>
    <property type="match status" value="1"/>
</dbReference>
<dbReference type="CDD" id="cd02440">
    <property type="entry name" value="AdoMet_MTases"/>
    <property type="match status" value="1"/>
</dbReference>
<gene>
    <name evidence="1" type="ordered locus">Nwi_3082</name>
</gene>